<accession>A0ABS7D113</accession>
<evidence type="ECO:0000313" key="13">
    <source>
        <dbReference type="EMBL" id="MBW7473629.1"/>
    </source>
</evidence>
<dbReference type="PRINTS" id="PR00781">
    <property type="entry name" value="LIPOSIGPTASE"/>
</dbReference>
<protein>
    <recommendedName>
        <fullName evidence="9">Lipoprotein signal peptidase</fullName>
        <ecNumber evidence="9">3.4.23.36</ecNumber>
    </recommendedName>
    <alternativeName>
        <fullName evidence="9">Prolipoprotein signal peptidase</fullName>
    </alternativeName>
    <alternativeName>
        <fullName evidence="9">Signal peptidase II</fullName>
        <shortName evidence="9">SPase II</shortName>
    </alternativeName>
</protein>
<evidence type="ECO:0000313" key="14">
    <source>
        <dbReference type="Proteomes" id="UP000812277"/>
    </source>
</evidence>
<comment type="pathway">
    <text evidence="9">Protein modification; lipoprotein biosynthesis (signal peptide cleavage).</text>
</comment>
<proteinExistence type="inferred from homology"/>
<feature type="transmembrane region" description="Helical" evidence="9">
    <location>
        <begin position="95"/>
        <end position="113"/>
    </location>
</feature>
<dbReference type="EC" id="3.4.23.36" evidence="9"/>
<keyword evidence="3 9" id="KW-0645">Protease</keyword>
<keyword evidence="7 9" id="KW-1133">Transmembrane helix</keyword>
<feature type="transmembrane region" description="Helical" evidence="9">
    <location>
        <begin position="69"/>
        <end position="88"/>
    </location>
</feature>
<evidence type="ECO:0000256" key="5">
    <source>
        <dbReference type="ARBA" id="ARBA00022750"/>
    </source>
</evidence>
<sequence>MCLEKGDEEVKFYYYWIALIVFVVDYITKKMIENGLEIGEKIKVLGDFFIITSHRNKGAAFGILQEQTVFFICITLLVVTGIVWYIYTNRNSGKTMLLIGLGLVLGGAFGNFLDRALYGEVVDFLQFTFGSYVFPIFNVADSGIVCGAGLIILDAFLSMKNENGDSNERNKRDEHEEREGQQPIQ</sequence>
<evidence type="ECO:0000256" key="7">
    <source>
        <dbReference type="ARBA" id="ARBA00022989"/>
    </source>
</evidence>
<keyword evidence="14" id="KW-1185">Reference proteome</keyword>
<dbReference type="PANTHER" id="PTHR33695">
    <property type="entry name" value="LIPOPROTEIN SIGNAL PEPTIDASE"/>
    <property type="match status" value="1"/>
</dbReference>
<keyword evidence="8 9" id="KW-0472">Membrane</keyword>
<feature type="active site" evidence="9">
    <location>
        <position position="141"/>
    </location>
</feature>
<evidence type="ECO:0000256" key="1">
    <source>
        <dbReference type="ARBA" id="ARBA00006139"/>
    </source>
</evidence>
<dbReference type="InterPro" id="IPR001872">
    <property type="entry name" value="Peptidase_A8"/>
</dbReference>
<evidence type="ECO:0000256" key="11">
    <source>
        <dbReference type="RuleBase" id="RU004181"/>
    </source>
</evidence>
<evidence type="ECO:0000256" key="9">
    <source>
        <dbReference type="HAMAP-Rule" id="MF_00161"/>
    </source>
</evidence>
<keyword evidence="2 9" id="KW-1003">Cell membrane</keyword>
<dbReference type="Pfam" id="PF01252">
    <property type="entry name" value="Peptidase_A8"/>
    <property type="match status" value="1"/>
</dbReference>
<dbReference type="Proteomes" id="UP000812277">
    <property type="component" value="Unassembled WGS sequence"/>
</dbReference>
<reference evidence="13 14" key="1">
    <citation type="submission" date="2021-07" db="EMBL/GenBank/DDBJ databases">
        <title>Paenibacillus radiodurans sp. nov., isolated from the southeastern edge of Tengger Desert.</title>
        <authorList>
            <person name="Zhang G."/>
        </authorList>
    </citation>
    <scope>NUCLEOTIDE SEQUENCE [LARGE SCALE GENOMIC DNA]</scope>
    <source>
        <strain evidence="13 14">DT7-4</strain>
    </source>
</reference>
<evidence type="ECO:0000256" key="8">
    <source>
        <dbReference type="ARBA" id="ARBA00023136"/>
    </source>
</evidence>
<name>A0ABS7D113_9BACL</name>
<dbReference type="HAMAP" id="MF_00161">
    <property type="entry name" value="LspA"/>
    <property type="match status" value="1"/>
</dbReference>
<keyword evidence="4 9" id="KW-0812">Transmembrane</keyword>
<feature type="active site" evidence="9">
    <location>
        <position position="123"/>
    </location>
</feature>
<dbReference type="GO" id="GO:0004190">
    <property type="term" value="F:aspartic-type endopeptidase activity"/>
    <property type="evidence" value="ECO:0007669"/>
    <property type="project" value="UniProtKB-EC"/>
</dbReference>
<organism evidence="13 14">
    <name type="scientific">Paenibacillus oenotherae</name>
    <dbReference type="NCBI Taxonomy" id="1435645"/>
    <lineage>
        <taxon>Bacteria</taxon>
        <taxon>Bacillati</taxon>
        <taxon>Bacillota</taxon>
        <taxon>Bacilli</taxon>
        <taxon>Bacillales</taxon>
        <taxon>Paenibacillaceae</taxon>
        <taxon>Paenibacillus</taxon>
    </lineage>
</organism>
<comment type="similarity">
    <text evidence="1 9 11">Belongs to the peptidase A8 family.</text>
</comment>
<feature type="transmembrane region" description="Helical" evidence="9">
    <location>
        <begin position="12"/>
        <end position="28"/>
    </location>
</feature>
<evidence type="ECO:0000256" key="10">
    <source>
        <dbReference type="RuleBase" id="RU000594"/>
    </source>
</evidence>
<evidence type="ECO:0000256" key="2">
    <source>
        <dbReference type="ARBA" id="ARBA00022475"/>
    </source>
</evidence>
<keyword evidence="6 9" id="KW-0378">Hydrolase</keyword>
<comment type="function">
    <text evidence="9 10">This protein specifically catalyzes the removal of signal peptides from prolipoproteins.</text>
</comment>
<dbReference type="NCBIfam" id="TIGR00077">
    <property type="entry name" value="lspA"/>
    <property type="match status" value="1"/>
</dbReference>
<comment type="caution">
    <text evidence="13">The sequence shown here is derived from an EMBL/GenBank/DDBJ whole genome shotgun (WGS) entry which is preliminary data.</text>
</comment>
<evidence type="ECO:0000256" key="12">
    <source>
        <dbReference type="SAM" id="MobiDB-lite"/>
    </source>
</evidence>
<dbReference type="PROSITE" id="PS00855">
    <property type="entry name" value="SPASE_II"/>
    <property type="match status" value="1"/>
</dbReference>
<gene>
    <name evidence="9 13" type="primary">lspA</name>
    <name evidence="13" type="ORF">K0T92_02590</name>
</gene>
<keyword evidence="5 9" id="KW-0064">Aspartyl protease</keyword>
<evidence type="ECO:0000256" key="6">
    <source>
        <dbReference type="ARBA" id="ARBA00022801"/>
    </source>
</evidence>
<evidence type="ECO:0000256" key="3">
    <source>
        <dbReference type="ARBA" id="ARBA00022670"/>
    </source>
</evidence>
<feature type="region of interest" description="Disordered" evidence="12">
    <location>
        <begin position="163"/>
        <end position="185"/>
    </location>
</feature>
<comment type="subcellular location">
    <subcellularLocation>
        <location evidence="9">Cell membrane</location>
        <topology evidence="9">Multi-pass membrane protein</topology>
    </subcellularLocation>
</comment>
<feature type="transmembrane region" description="Helical" evidence="9">
    <location>
        <begin position="133"/>
        <end position="157"/>
    </location>
</feature>
<comment type="catalytic activity">
    <reaction evidence="9 10">
        <text>Release of signal peptides from bacterial membrane prolipoproteins. Hydrolyzes -Xaa-Yaa-Zaa-|-(S,diacylglyceryl)Cys-, in which Xaa is hydrophobic (preferably Leu), and Yaa (Ala or Ser) and Zaa (Gly or Ala) have small, neutral side chains.</text>
        <dbReference type="EC" id="3.4.23.36"/>
    </reaction>
</comment>
<dbReference type="EMBL" id="JAHZIJ010000001">
    <property type="protein sequence ID" value="MBW7473629.1"/>
    <property type="molecule type" value="Genomic_DNA"/>
</dbReference>
<evidence type="ECO:0000256" key="4">
    <source>
        <dbReference type="ARBA" id="ARBA00022692"/>
    </source>
</evidence>
<dbReference type="PANTHER" id="PTHR33695:SF1">
    <property type="entry name" value="LIPOPROTEIN SIGNAL PEPTIDASE"/>
    <property type="match status" value="1"/>
</dbReference>